<dbReference type="SUPFAM" id="SSF50715">
    <property type="entry name" value="Ribosomal protein L25-like"/>
    <property type="match status" value="1"/>
</dbReference>
<dbReference type="EMBL" id="JBHUEY010000001">
    <property type="protein sequence ID" value="MFD1784116.1"/>
    <property type="molecule type" value="Genomic_DNA"/>
</dbReference>
<evidence type="ECO:0000313" key="9">
    <source>
        <dbReference type="EMBL" id="MFD1784116.1"/>
    </source>
</evidence>
<keyword evidence="10" id="KW-1185">Reference proteome</keyword>
<dbReference type="CDD" id="cd00495">
    <property type="entry name" value="Ribosomal_L25_TL5_CTC"/>
    <property type="match status" value="1"/>
</dbReference>
<keyword evidence="1 5" id="KW-0699">rRNA-binding</keyword>
<evidence type="ECO:0000313" key="10">
    <source>
        <dbReference type="Proteomes" id="UP001597237"/>
    </source>
</evidence>
<feature type="domain" description="Large ribosomal subunit protein bL25 beta" evidence="8">
    <location>
        <begin position="102"/>
        <end position="184"/>
    </location>
</feature>
<dbReference type="GO" id="GO:0005840">
    <property type="term" value="C:ribosome"/>
    <property type="evidence" value="ECO:0007669"/>
    <property type="project" value="UniProtKB-KW"/>
</dbReference>
<dbReference type="PANTHER" id="PTHR33284:SF1">
    <property type="entry name" value="RIBOSOMAL PROTEIN L25_GLN-TRNA SYNTHETASE, ANTI-CODON-BINDING DOMAIN-CONTAINING PROTEIN"/>
    <property type="match status" value="1"/>
</dbReference>
<organism evidence="9 10">
    <name type="scientific">Phenylobacterium terrae</name>
    <dbReference type="NCBI Taxonomy" id="2665495"/>
    <lineage>
        <taxon>Bacteria</taxon>
        <taxon>Pseudomonadati</taxon>
        <taxon>Pseudomonadota</taxon>
        <taxon>Alphaproteobacteria</taxon>
        <taxon>Caulobacterales</taxon>
        <taxon>Caulobacteraceae</taxon>
        <taxon>Phenylobacterium</taxon>
    </lineage>
</organism>
<comment type="subunit">
    <text evidence="5">Part of the 50S ribosomal subunit; part of the 5S rRNA/L5/L18/L25 subcomplex. Contacts the 5S rRNA. Binds to the 5S rRNA independently of L5 and L18.</text>
</comment>
<dbReference type="RefSeq" id="WP_377283930.1">
    <property type="nucleotide sequence ID" value="NZ_JBHRSI010000009.1"/>
</dbReference>
<dbReference type="Pfam" id="PF14693">
    <property type="entry name" value="Ribosomal_TL5_C"/>
    <property type="match status" value="1"/>
</dbReference>
<evidence type="ECO:0000259" key="7">
    <source>
        <dbReference type="Pfam" id="PF01386"/>
    </source>
</evidence>
<dbReference type="HAMAP" id="MF_01334">
    <property type="entry name" value="Ribosomal_bL25_CTC"/>
    <property type="match status" value="1"/>
</dbReference>
<evidence type="ECO:0000256" key="6">
    <source>
        <dbReference type="SAM" id="MobiDB-lite"/>
    </source>
</evidence>
<dbReference type="PANTHER" id="PTHR33284">
    <property type="entry name" value="RIBOSOMAL PROTEIN L25/GLN-TRNA SYNTHETASE, ANTI-CODON-BINDING DOMAIN-CONTAINING PROTEIN"/>
    <property type="match status" value="1"/>
</dbReference>
<reference evidence="10" key="1">
    <citation type="journal article" date="2019" name="Int. J. Syst. Evol. Microbiol.">
        <title>The Global Catalogue of Microorganisms (GCM) 10K type strain sequencing project: providing services to taxonomists for standard genome sequencing and annotation.</title>
        <authorList>
            <consortium name="The Broad Institute Genomics Platform"/>
            <consortium name="The Broad Institute Genome Sequencing Center for Infectious Disease"/>
            <person name="Wu L."/>
            <person name="Ma J."/>
        </authorList>
    </citation>
    <scope>NUCLEOTIDE SEQUENCE [LARGE SCALE GENOMIC DNA]</scope>
    <source>
        <strain evidence="10">DFY28</strain>
    </source>
</reference>
<feature type="compositionally biased region" description="Acidic residues" evidence="6">
    <location>
        <begin position="189"/>
        <end position="207"/>
    </location>
</feature>
<evidence type="ECO:0000256" key="1">
    <source>
        <dbReference type="ARBA" id="ARBA00022730"/>
    </source>
</evidence>
<protein>
    <recommendedName>
        <fullName evidence="5">Large ribosomal subunit protein bL25</fullName>
    </recommendedName>
    <alternativeName>
        <fullName evidence="5">General stress protein CTC</fullName>
    </alternativeName>
</protein>
<proteinExistence type="inferred from homology"/>
<feature type="domain" description="Large ribosomal subunit protein bL25 L25" evidence="7">
    <location>
        <begin position="6"/>
        <end position="93"/>
    </location>
</feature>
<keyword evidence="4 5" id="KW-0687">Ribonucleoprotein</keyword>
<accession>A0ABW4N278</accession>
<dbReference type="InterPro" id="IPR001021">
    <property type="entry name" value="Ribosomal_bL25_long"/>
</dbReference>
<comment type="function">
    <text evidence="5">This is one of the proteins that binds to the 5S RNA in the ribosome where it forms part of the central protuberance.</text>
</comment>
<dbReference type="Gene3D" id="2.40.240.10">
    <property type="entry name" value="Ribosomal Protein L25, Chain P"/>
    <property type="match status" value="1"/>
</dbReference>
<dbReference type="Gene3D" id="2.170.120.20">
    <property type="entry name" value="Ribosomal protein L25, beta domain"/>
    <property type="match status" value="1"/>
</dbReference>
<dbReference type="NCBIfam" id="NF004128">
    <property type="entry name" value="PRK05618.1-2"/>
    <property type="match status" value="1"/>
</dbReference>
<evidence type="ECO:0000259" key="8">
    <source>
        <dbReference type="Pfam" id="PF14693"/>
    </source>
</evidence>
<dbReference type="Pfam" id="PF01386">
    <property type="entry name" value="Ribosomal_L25p"/>
    <property type="match status" value="1"/>
</dbReference>
<dbReference type="InterPro" id="IPR037121">
    <property type="entry name" value="Ribosomal_bL25_C"/>
</dbReference>
<evidence type="ECO:0000256" key="5">
    <source>
        <dbReference type="HAMAP-Rule" id="MF_01334"/>
    </source>
</evidence>
<gene>
    <name evidence="5" type="primary">rplY</name>
    <name evidence="5" type="synonym">ctc</name>
    <name evidence="9" type="ORF">ACFSC0_11975</name>
</gene>
<dbReference type="NCBIfam" id="TIGR00731">
    <property type="entry name" value="bL25_bact_ctc"/>
    <property type="match status" value="1"/>
</dbReference>
<dbReference type="Proteomes" id="UP001597237">
    <property type="component" value="Unassembled WGS sequence"/>
</dbReference>
<feature type="region of interest" description="Disordered" evidence="6">
    <location>
        <begin position="188"/>
        <end position="207"/>
    </location>
</feature>
<sequence>MAEIVLNVEVRERTGTGGARAARRDGKVPGVLYGGDKQPVPIAVRANEFRKALYTGKLLGHLVTLKHGGETQSVIAKDVQMHPVTDEPWHFDLYRVDAHQQIKIAVPVHFKNADEAPGIKRGGTLNVVRHDVELLCPADRIPEELVFDLTGLEIGDTIRISAFQLPEGVSTTMDRDFVVATVTGASAAVEEETAEGAEGEAAEGSED</sequence>
<comment type="caution">
    <text evidence="9">The sequence shown here is derived from an EMBL/GenBank/DDBJ whole genome shotgun (WGS) entry which is preliminary data.</text>
</comment>
<keyword evidence="3 5" id="KW-0689">Ribosomal protein</keyword>
<comment type="similarity">
    <text evidence="5">Belongs to the bacterial ribosomal protein bL25 family. CTC subfamily.</text>
</comment>
<dbReference type="InterPro" id="IPR020930">
    <property type="entry name" value="Ribosomal_uL5_bac-type"/>
</dbReference>
<dbReference type="InterPro" id="IPR011035">
    <property type="entry name" value="Ribosomal_bL25/Gln-tRNA_synth"/>
</dbReference>
<keyword evidence="2 5" id="KW-0694">RNA-binding</keyword>
<evidence type="ECO:0000256" key="3">
    <source>
        <dbReference type="ARBA" id="ARBA00022980"/>
    </source>
</evidence>
<dbReference type="InterPro" id="IPR020057">
    <property type="entry name" value="Ribosomal_bL25_b-dom"/>
</dbReference>
<evidence type="ECO:0000256" key="2">
    <source>
        <dbReference type="ARBA" id="ARBA00022884"/>
    </source>
</evidence>
<evidence type="ECO:0000256" key="4">
    <source>
        <dbReference type="ARBA" id="ARBA00023274"/>
    </source>
</evidence>
<dbReference type="InterPro" id="IPR029751">
    <property type="entry name" value="Ribosomal_L25_dom"/>
</dbReference>
<dbReference type="InterPro" id="IPR020056">
    <property type="entry name" value="Rbsml_bL25/Gln-tRNA_synth_N"/>
</dbReference>
<name>A0ABW4N278_9CAUL</name>